<dbReference type="Proteomes" id="UP000744769">
    <property type="component" value="Unassembled WGS sequence"/>
</dbReference>
<dbReference type="AlphaFoldDB" id="A0A967B6T7"/>
<gene>
    <name evidence="2" type="ORF">G9U51_08250</name>
</gene>
<keyword evidence="1" id="KW-0175">Coiled coil</keyword>
<dbReference type="RefSeq" id="WP_166195889.1">
    <property type="nucleotide sequence ID" value="NZ_JAAOIV010000005.1"/>
</dbReference>
<keyword evidence="3" id="KW-1185">Reference proteome</keyword>
<feature type="coiled-coil region" evidence="1">
    <location>
        <begin position="180"/>
        <end position="214"/>
    </location>
</feature>
<proteinExistence type="predicted"/>
<organism evidence="2 3">
    <name type="scientific">Metallococcus carri</name>
    <dbReference type="NCBI Taxonomy" id="1656884"/>
    <lineage>
        <taxon>Bacteria</taxon>
        <taxon>Bacillati</taxon>
        <taxon>Actinomycetota</taxon>
        <taxon>Actinomycetes</taxon>
        <taxon>Micrococcales</taxon>
        <taxon>Dermacoccaceae</taxon>
        <taxon>Metallococcus</taxon>
    </lineage>
</organism>
<comment type="caution">
    <text evidence="2">The sequence shown here is derived from an EMBL/GenBank/DDBJ whole genome shotgun (WGS) entry which is preliminary data.</text>
</comment>
<accession>A0A967B6T7</accession>
<reference evidence="2" key="1">
    <citation type="submission" date="2020-03" db="EMBL/GenBank/DDBJ databases">
        <title>Draft sequencing of Calidifontibacter sp. DB0510.</title>
        <authorList>
            <person name="Kim D.-U."/>
        </authorList>
    </citation>
    <scope>NUCLEOTIDE SEQUENCE</scope>
    <source>
        <strain evidence="2">DB0510</strain>
    </source>
</reference>
<name>A0A967B6T7_9MICO</name>
<dbReference type="EMBL" id="JAAOIV010000005">
    <property type="protein sequence ID" value="NHN55766.1"/>
    <property type="molecule type" value="Genomic_DNA"/>
</dbReference>
<evidence type="ECO:0000256" key="1">
    <source>
        <dbReference type="SAM" id="Coils"/>
    </source>
</evidence>
<dbReference type="Gene3D" id="1.20.5.340">
    <property type="match status" value="1"/>
</dbReference>
<evidence type="ECO:0000313" key="2">
    <source>
        <dbReference type="EMBL" id="NHN55766.1"/>
    </source>
</evidence>
<sequence>MTDPRVRRLAREIADLRKAQAAQNAPQLAASSIEDGAIEAYDRDGQLTLRVGLQHDGTHTNAVLAGPPPPAPAGLTATGGQLSATATWDGTFVGGAVAPMDLARIEVHTTTAAVLLPDTGPGSQTRVGTIEAPAGASVTFAAAPGEVWVWLVARSQAGKVSPPAGPAKVTVTSAVDPAIFAQLTKDLEAARARLADAEQRLTAAQAELDANDGRITQALADIAANKTAISDAMAGLAAAQVDLYQPGGTVDQIKTTLTAAQVTADAAQTTASGKNQILWSTADAPVSAAGTRTGDVWNKYVLAGNKTTIVASWTSDGTSWKPSGISETYVPQIAIGTGTYGELDGLRLKAKSVQANAILVDGSVGTVLIADGAVDATKVNAQSVAAATGAFIKLNVDQIVANSGTFSSAVAARMFTDIFTANKITANEIDVQSVAAATGAIMKLDVGQLTVTDTSSFAAAVVDRMWVNLFAAKKVTADQIDAGSVAAATGQFVKINADQINGGWLNASIAISSQGGITSGDWLAKCARMDGAGFSTYQVAEDGSQYLTTNLGRSDAPDTLSIYPGPNSPPVFEVTQDGIVTAEDAFIRQDPVIAGMPLLGQLNDANSDVGWLDLLPRGVIATADFAHAGLATQNFSTTGGSSLAYAGLGFISATVLPGRTYRVSMPYAYYVTSLTGGSTPARAGIQVTWTGADATAAEPANPTTSSTRLHDMLVSHTAATPTGSSAAPVAGKISFEWMPNVQSPTNVKLLVALAAQYCTMTSAGSAVHWRCTIEDTGVVVADTATLVAQSSQPPPKKTYTTIWRASDSQGYYGSGSVASFYTGKNLLPSGYYSSTTGNARSAIVFNGNGIQGEAKTISSALSGATLTKAEIYMLSLHWYMPTGGWARFTPLNGTTLPSTLASVTGTPVVSKKWTARVQGLWVTVPTSWFSGSKTGFVVGPAGDNSQANYGYFASHAHPTVTNRPLLRLTYTR</sequence>
<evidence type="ECO:0008006" key="4">
    <source>
        <dbReference type="Google" id="ProtNLM"/>
    </source>
</evidence>
<protein>
    <recommendedName>
        <fullName evidence="4">DUF1983 domain-containing protein</fullName>
    </recommendedName>
</protein>
<evidence type="ECO:0000313" key="3">
    <source>
        <dbReference type="Proteomes" id="UP000744769"/>
    </source>
</evidence>